<dbReference type="GO" id="GO:0044010">
    <property type="term" value="P:single-species biofilm formation"/>
    <property type="evidence" value="ECO:0007669"/>
    <property type="project" value="TreeGrafter"/>
</dbReference>
<dbReference type="Proteomes" id="UP000191039">
    <property type="component" value="Unassembled WGS sequence"/>
</dbReference>
<dbReference type="Proteomes" id="UP000220340">
    <property type="component" value="Unassembled WGS sequence"/>
</dbReference>
<dbReference type="AlphaFoldDB" id="A0A1Q4HD41"/>
<dbReference type="Pfam" id="PF00535">
    <property type="entry name" value="Glycos_transf_2"/>
    <property type="match status" value="1"/>
</dbReference>
<comment type="caution">
    <text evidence="4">The sequence shown here is derived from an EMBL/GenBank/DDBJ whole genome shotgun (WGS) entry which is preliminary data.</text>
</comment>
<keyword evidence="1" id="KW-1133">Transmembrane helix</keyword>
<dbReference type="EMBL" id="PDCR01000025">
    <property type="protein sequence ID" value="PEG52909.1"/>
    <property type="molecule type" value="Genomic_DNA"/>
</dbReference>
<dbReference type="InterPro" id="IPR029044">
    <property type="entry name" value="Nucleotide-diphossugar_trans"/>
</dbReference>
<evidence type="ECO:0000313" key="5">
    <source>
        <dbReference type="Proteomes" id="UP000191039"/>
    </source>
</evidence>
<evidence type="ECO:0000313" key="6">
    <source>
        <dbReference type="Proteomes" id="UP000220340"/>
    </source>
</evidence>
<keyword evidence="4" id="KW-0808">Transferase</keyword>
<evidence type="ECO:0000313" key="4">
    <source>
        <dbReference type="EMBL" id="PEG52909.1"/>
    </source>
</evidence>
<keyword evidence="1" id="KW-0472">Membrane</keyword>
<dbReference type="GO" id="GO:0016740">
    <property type="term" value="F:transferase activity"/>
    <property type="evidence" value="ECO:0007669"/>
    <property type="project" value="UniProtKB-KW"/>
</dbReference>
<reference evidence="3 5" key="1">
    <citation type="submission" date="2016-09" db="EMBL/GenBank/DDBJ databases">
        <title>genome sequences of unsequenced Mycobacteria.</title>
        <authorList>
            <person name="Greninger A.L."/>
            <person name="Jerome K.R."/>
            <person name="Mcnair B."/>
            <person name="Wallis C."/>
            <person name="Fang F."/>
        </authorList>
    </citation>
    <scope>NUCLEOTIDE SEQUENCE [LARGE SCALE GENOMIC DNA]</scope>
    <source>
        <strain evidence="3 5">BM1</strain>
    </source>
</reference>
<dbReference type="STRING" id="1801.BRW64_12785"/>
<dbReference type="InterPro" id="IPR001173">
    <property type="entry name" value="Glyco_trans_2-like"/>
</dbReference>
<dbReference type="InterPro" id="IPR050834">
    <property type="entry name" value="Glycosyltransf_2"/>
</dbReference>
<protein>
    <submittedName>
        <fullName evidence="3">Glycosyl transferase</fullName>
    </submittedName>
    <submittedName>
        <fullName evidence="4">Glycosyltransferase family 2 protein</fullName>
    </submittedName>
</protein>
<keyword evidence="1" id="KW-0812">Transmembrane</keyword>
<dbReference type="OrthoDB" id="5243838at2"/>
<sequence length="294" mass="32401">MVDISVVIPCRNAAPTLGRQLDALLAQESPAEFEIVVADNGSTDGTVALAHSYADPRIRVVDAGRRPGVNVGRNVGVEASRGRFILLTDGDDIVHDGWLEAHYRAFAGGADAVGGGLDRILEDGTILVKSRQLFPSLYRRNLFANGTNCGFTREAFDRIGGFDEEFMGGADEVDFYWRLADAGYRLTFVEGAVVSKVQHAEPHNAFTQHLNYGKGEARLIGKFRPSYLRVVVACVSLQSFIWGLAWAAGIARRRTLRIFAFNLGLLSESARLIAMRPPRQRLARLVQRIFLPRD</sequence>
<dbReference type="PANTHER" id="PTHR43685">
    <property type="entry name" value="GLYCOSYLTRANSFERASE"/>
    <property type="match status" value="1"/>
</dbReference>
<dbReference type="CDD" id="cd00761">
    <property type="entry name" value="Glyco_tranf_GTA_type"/>
    <property type="match status" value="1"/>
</dbReference>
<feature type="domain" description="Glycosyltransferase 2-like" evidence="2">
    <location>
        <begin position="5"/>
        <end position="151"/>
    </location>
</feature>
<dbReference type="Gene3D" id="3.90.550.10">
    <property type="entry name" value="Spore Coat Polysaccharide Biosynthesis Protein SpsA, Chain A"/>
    <property type="match status" value="1"/>
</dbReference>
<accession>A0A1Q4HD41</accession>
<dbReference type="EMBL" id="MIJD01000025">
    <property type="protein sequence ID" value="OPE55611.1"/>
    <property type="molecule type" value="Genomic_DNA"/>
</dbReference>
<keyword evidence="6" id="KW-1185">Reference proteome</keyword>
<dbReference type="SUPFAM" id="SSF53448">
    <property type="entry name" value="Nucleotide-diphospho-sugar transferases"/>
    <property type="match status" value="1"/>
</dbReference>
<evidence type="ECO:0000259" key="2">
    <source>
        <dbReference type="Pfam" id="PF00535"/>
    </source>
</evidence>
<dbReference type="PANTHER" id="PTHR43685:SF2">
    <property type="entry name" value="GLYCOSYLTRANSFERASE 2-LIKE DOMAIN-CONTAINING PROTEIN"/>
    <property type="match status" value="1"/>
</dbReference>
<gene>
    <name evidence="3" type="ORF">BV510_04255</name>
    <name evidence="4" type="ORF">CRI78_19060</name>
</gene>
<evidence type="ECO:0000256" key="1">
    <source>
        <dbReference type="SAM" id="Phobius"/>
    </source>
</evidence>
<evidence type="ECO:0000313" key="3">
    <source>
        <dbReference type="EMBL" id="OPE55611.1"/>
    </source>
</evidence>
<name>A0A1Q4HD41_9MYCO</name>
<organism evidence="4 6">
    <name type="scientific">Mycolicibacterium diernhoferi</name>
    <dbReference type="NCBI Taxonomy" id="1801"/>
    <lineage>
        <taxon>Bacteria</taxon>
        <taxon>Bacillati</taxon>
        <taxon>Actinomycetota</taxon>
        <taxon>Actinomycetes</taxon>
        <taxon>Mycobacteriales</taxon>
        <taxon>Mycobacteriaceae</taxon>
        <taxon>Mycolicibacterium</taxon>
    </lineage>
</organism>
<feature type="transmembrane region" description="Helical" evidence="1">
    <location>
        <begin position="227"/>
        <end position="250"/>
    </location>
</feature>
<reference evidence="4 6" key="2">
    <citation type="submission" date="2017-10" db="EMBL/GenBank/DDBJ databases">
        <title>The new phylogeny of genus Mycobacterium.</title>
        <authorList>
            <person name="Tortoli E."/>
            <person name="Trovato A."/>
            <person name="Cirillo D.M."/>
        </authorList>
    </citation>
    <scope>NUCLEOTIDE SEQUENCE [LARGE SCALE GENOMIC DNA]</scope>
    <source>
        <strain evidence="4 6">IP141170001</strain>
    </source>
</reference>
<dbReference type="RefSeq" id="WP_073856628.1">
    <property type="nucleotide sequence ID" value="NZ_BAAATC010000008.1"/>
</dbReference>
<proteinExistence type="predicted"/>